<name>A0A316FZE3_9RHOB</name>
<dbReference type="GO" id="GO:0005886">
    <property type="term" value="C:plasma membrane"/>
    <property type="evidence" value="ECO:0007669"/>
    <property type="project" value="UniProtKB-SubCell"/>
</dbReference>
<evidence type="ECO:0000313" key="9">
    <source>
        <dbReference type="Proteomes" id="UP000245390"/>
    </source>
</evidence>
<evidence type="ECO:0000313" key="8">
    <source>
        <dbReference type="EMBL" id="PWK53515.1"/>
    </source>
</evidence>
<keyword evidence="4 7" id="KW-0812">Transmembrane</keyword>
<keyword evidence="9" id="KW-1185">Reference proteome</keyword>
<dbReference type="GO" id="GO:0022857">
    <property type="term" value="F:transmembrane transporter activity"/>
    <property type="evidence" value="ECO:0007669"/>
    <property type="project" value="InterPro"/>
</dbReference>
<feature type="transmembrane region" description="Helical" evidence="7">
    <location>
        <begin position="35"/>
        <end position="52"/>
    </location>
</feature>
<sequence>MRLMGLSEIFVGVLSAVFILQPSIGGTARSAGARLVATLVGTTAGLVTLLALPYEVGKTLALALSVFLVSGLASFRSDWTYGLVAAVGISLASEVDPFQTAVSRATAIAFGAGLGILVSLVVWPERSRTRREKHFHRVLRAVRDRTDDAVATAAGHGKAEAKEIAPRYDREMALAREADSYTRVRGDREDERLAAVRRLYNATIIVDRADDALSRDRSVLHDMDKQVRDVRKDLSEALDRILTGSDNPRKLLNSIDRTLQSLTERSIDSDQDTEAVGARLALTFGLKELRSSLGALVDTLEDQDRQRAHN</sequence>
<gene>
    <name evidence="8" type="ORF">C8D95_11340</name>
</gene>
<dbReference type="Pfam" id="PF04632">
    <property type="entry name" value="FUSC"/>
    <property type="match status" value="1"/>
</dbReference>
<evidence type="ECO:0000256" key="7">
    <source>
        <dbReference type="SAM" id="Phobius"/>
    </source>
</evidence>
<organism evidence="8 9">
    <name type="scientific">Silicimonas algicola</name>
    <dbReference type="NCBI Taxonomy" id="1826607"/>
    <lineage>
        <taxon>Bacteria</taxon>
        <taxon>Pseudomonadati</taxon>
        <taxon>Pseudomonadota</taxon>
        <taxon>Alphaproteobacteria</taxon>
        <taxon>Rhodobacterales</taxon>
        <taxon>Paracoccaceae</taxon>
    </lineage>
</organism>
<evidence type="ECO:0000256" key="5">
    <source>
        <dbReference type="ARBA" id="ARBA00022989"/>
    </source>
</evidence>
<keyword evidence="2" id="KW-0813">Transport</keyword>
<dbReference type="Proteomes" id="UP000245390">
    <property type="component" value="Unassembled WGS sequence"/>
</dbReference>
<dbReference type="InterPro" id="IPR006726">
    <property type="entry name" value="PHBA_efflux_AaeB/fusaric-R"/>
</dbReference>
<proteinExistence type="predicted"/>
<dbReference type="PANTHER" id="PTHR30509">
    <property type="entry name" value="P-HYDROXYBENZOIC ACID EFFLUX PUMP SUBUNIT-RELATED"/>
    <property type="match status" value="1"/>
</dbReference>
<evidence type="ECO:0000256" key="2">
    <source>
        <dbReference type="ARBA" id="ARBA00022448"/>
    </source>
</evidence>
<keyword evidence="6 7" id="KW-0472">Membrane</keyword>
<evidence type="ECO:0000256" key="4">
    <source>
        <dbReference type="ARBA" id="ARBA00022692"/>
    </source>
</evidence>
<feature type="transmembrane region" description="Helical" evidence="7">
    <location>
        <begin position="59"/>
        <end position="75"/>
    </location>
</feature>
<keyword evidence="3" id="KW-1003">Cell membrane</keyword>
<evidence type="ECO:0000256" key="6">
    <source>
        <dbReference type="ARBA" id="ARBA00023136"/>
    </source>
</evidence>
<reference evidence="8 9" key="1">
    <citation type="submission" date="2018-05" db="EMBL/GenBank/DDBJ databases">
        <title>Genomic Encyclopedia of Type Strains, Phase IV (KMG-IV): sequencing the most valuable type-strain genomes for metagenomic binning, comparative biology and taxonomic classification.</title>
        <authorList>
            <person name="Goeker M."/>
        </authorList>
    </citation>
    <scope>NUCLEOTIDE SEQUENCE [LARGE SCALE GENOMIC DNA]</scope>
    <source>
        <strain evidence="8 9">DSM 103371</strain>
    </source>
</reference>
<keyword evidence="5 7" id="KW-1133">Transmembrane helix</keyword>
<accession>A0A316FZE3</accession>
<comment type="caution">
    <text evidence="8">The sequence shown here is derived from an EMBL/GenBank/DDBJ whole genome shotgun (WGS) entry which is preliminary data.</text>
</comment>
<dbReference type="PANTHER" id="PTHR30509:SF9">
    <property type="entry name" value="MULTIDRUG RESISTANCE PROTEIN MDTO"/>
    <property type="match status" value="1"/>
</dbReference>
<evidence type="ECO:0000256" key="1">
    <source>
        <dbReference type="ARBA" id="ARBA00004651"/>
    </source>
</evidence>
<protein>
    <submittedName>
        <fullName evidence="8">Fusaric acid resistance family protein</fullName>
    </submittedName>
</protein>
<evidence type="ECO:0000256" key="3">
    <source>
        <dbReference type="ARBA" id="ARBA00022475"/>
    </source>
</evidence>
<feature type="transmembrane region" description="Helical" evidence="7">
    <location>
        <begin position="101"/>
        <end position="123"/>
    </location>
</feature>
<dbReference type="EMBL" id="QGGV01000013">
    <property type="protein sequence ID" value="PWK53515.1"/>
    <property type="molecule type" value="Genomic_DNA"/>
</dbReference>
<comment type="subcellular location">
    <subcellularLocation>
        <location evidence="1">Cell membrane</location>
        <topology evidence="1">Multi-pass membrane protein</topology>
    </subcellularLocation>
</comment>
<dbReference type="AlphaFoldDB" id="A0A316FZE3"/>